<protein>
    <submittedName>
        <fullName evidence="2">Toxin-antitoxin system YwqK family antitoxin</fullName>
    </submittedName>
</protein>
<reference evidence="3" key="1">
    <citation type="journal article" date="2019" name="Int. J. Syst. Evol. Microbiol.">
        <title>The Global Catalogue of Microorganisms (GCM) 10K type strain sequencing project: providing services to taxonomists for standard genome sequencing and annotation.</title>
        <authorList>
            <consortium name="The Broad Institute Genomics Platform"/>
            <consortium name="The Broad Institute Genome Sequencing Center for Infectious Disease"/>
            <person name="Wu L."/>
            <person name="Ma J."/>
        </authorList>
    </citation>
    <scope>NUCLEOTIDE SEQUENCE [LARGE SCALE GENOMIC DNA]</scope>
    <source>
        <strain evidence="3">CGMCC 1.16306</strain>
    </source>
</reference>
<keyword evidence="1" id="KW-0732">Signal</keyword>
<dbReference type="PANTHER" id="PTHR33706">
    <property type="entry name" value="MORN VARIANT REPEAT PROTEIN"/>
    <property type="match status" value="1"/>
</dbReference>
<dbReference type="InterPro" id="IPR011652">
    <property type="entry name" value="MORN_2"/>
</dbReference>
<feature type="signal peptide" evidence="1">
    <location>
        <begin position="1"/>
        <end position="20"/>
    </location>
</feature>
<dbReference type="Proteomes" id="UP001596415">
    <property type="component" value="Unassembled WGS sequence"/>
</dbReference>
<dbReference type="SUPFAM" id="SSF82185">
    <property type="entry name" value="Histone H3 K4-specific methyltransferase SET7/9 N-terminal domain"/>
    <property type="match status" value="2"/>
</dbReference>
<dbReference type="Gene3D" id="2.20.110.10">
    <property type="entry name" value="Histone H3 K4-specific methyltransferase SET7/9 N-terminal domain"/>
    <property type="match status" value="3"/>
</dbReference>
<name>A0ABW2MX82_9FLAO</name>
<comment type="caution">
    <text evidence="2">The sequence shown here is derived from an EMBL/GenBank/DDBJ whole genome shotgun (WGS) entry which is preliminary data.</text>
</comment>
<dbReference type="PANTHER" id="PTHR33706:SF1">
    <property type="entry name" value="TPR REPEAT PROTEIN"/>
    <property type="match status" value="1"/>
</dbReference>
<keyword evidence="3" id="KW-1185">Reference proteome</keyword>
<evidence type="ECO:0000313" key="3">
    <source>
        <dbReference type="Proteomes" id="UP001596415"/>
    </source>
</evidence>
<dbReference type="RefSeq" id="WP_380218080.1">
    <property type="nucleotide sequence ID" value="NZ_JBHTBN010000005.1"/>
</dbReference>
<evidence type="ECO:0000313" key="2">
    <source>
        <dbReference type="EMBL" id="MFC7358185.1"/>
    </source>
</evidence>
<accession>A0ABW2MX82</accession>
<dbReference type="EMBL" id="JBHTBN010000005">
    <property type="protein sequence ID" value="MFC7358185.1"/>
    <property type="molecule type" value="Genomic_DNA"/>
</dbReference>
<feature type="chain" id="PRO_5045063812" evidence="1">
    <location>
        <begin position="21"/>
        <end position="221"/>
    </location>
</feature>
<organism evidence="2 3">
    <name type="scientific">Jejudonia soesokkakensis</name>
    <dbReference type="NCBI Taxonomy" id="1323432"/>
    <lineage>
        <taxon>Bacteria</taxon>
        <taxon>Pseudomonadati</taxon>
        <taxon>Bacteroidota</taxon>
        <taxon>Flavobacteriia</taxon>
        <taxon>Flavobacteriales</taxon>
        <taxon>Flavobacteriaceae</taxon>
        <taxon>Jejudonia</taxon>
    </lineage>
</organism>
<sequence>MKTIYLFFFGMFVGTLALSAQNDINKLDSNGKRHGLWKKYYANKQLRYEGTFDHGKEIGTFKFYCEICKDQPEVVKEFSKDGTASVKFYSKEGKLMSEGRMNGKNKMGVWIFYAEESETPIMQENYKNGVLDGEKLLFYPDGSITEKLLFVNGVQEGESLFYSPKGIVLKQLTFSNNKLNGPAIYRDASGNITMKGNYKDGQNSGTWLFYKNGRVLFDKTY</sequence>
<dbReference type="Pfam" id="PF07661">
    <property type="entry name" value="MORN_2"/>
    <property type="match status" value="3"/>
</dbReference>
<evidence type="ECO:0000256" key="1">
    <source>
        <dbReference type="SAM" id="SignalP"/>
    </source>
</evidence>
<proteinExistence type="predicted"/>
<gene>
    <name evidence="2" type="ORF">ACFQO1_10825</name>
</gene>